<keyword evidence="2" id="KW-1185">Reference proteome</keyword>
<dbReference type="RefSeq" id="WP_011776391.1">
    <property type="nucleotide sequence ID" value="NC_008711.1"/>
</dbReference>
<evidence type="ECO:0000313" key="2">
    <source>
        <dbReference type="Proteomes" id="UP000000637"/>
    </source>
</evidence>
<accession>A1RB54</accession>
<protein>
    <submittedName>
        <fullName evidence="1">Uncharacterized protein</fullName>
    </submittedName>
</protein>
<dbReference type="HOGENOM" id="CLU_3095011_0_0_11"/>
<dbReference type="EMBL" id="CP000474">
    <property type="protein sequence ID" value="ABM06355.1"/>
    <property type="molecule type" value="Genomic_DNA"/>
</dbReference>
<name>A1RB54_PAEAT</name>
<dbReference type="KEGG" id="aau:AAur_3786"/>
<organism evidence="1 2">
    <name type="scientific">Paenarthrobacter aurescens (strain TC1)</name>
    <dbReference type="NCBI Taxonomy" id="290340"/>
    <lineage>
        <taxon>Bacteria</taxon>
        <taxon>Bacillati</taxon>
        <taxon>Actinomycetota</taxon>
        <taxon>Actinomycetes</taxon>
        <taxon>Micrococcales</taxon>
        <taxon>Micrococcaceae</taxon>
        <taxon>Paenarthrobacter</taxon>
    </lineage>
</organism>
<dbReference type="STRING" id="290340.AAur_3786"/>
<dbReference type="Proteomes" id="UP000000637">
    <property type="component" value="Chromosome"/>
</dbReference>
<reference evidence="1 2" key="1">
    <citation type="journal article" date="2006" name="PLoS Genet.">
        <title>Secrets of soil survival revealed by the genome sequence of Arthrobacter aurescens TC1.</title>
        <authorList>
            <person name="Mongodin E.F."/>
            <person name="Shapir N."/>
            <person name="Daugherty S.C."/>
            <person name="DeBoy R.T."/>
            <person name="Emerson J.B."/>
            <person name="Shvartzbeyn A."/>
            <person name="Radune D."/>
            <person name="Vamathevan J."/>
            <person name="Riggs F."/>
            <person name="Grinberg V."/>
            <person name="Khouri H."/>
            <person name="Wackett L.P."/>
            <person name="Nelson K.E."/>
            <person name="Sadowsky M.J."/>
        </authorList>
    </citation>
    <scope>NUCLEOTIDE SEQUENCE [LARGE SCALE GENOMIC DNA]</scope>
    <source>
        <strain evidence="1 2">TC1</strain>
    </source>
</reference>
<dbReference type="AlphaFoldDB" id="A1RB54"/>
<gene>
    <name evidence="1" type="ordered locus">AAur_3786</name>
</gene>
<proteinExistence type="predicted"/>
<sequence>MTEKNYEKSPAFFRAATPGIFFEEEFGTEAATEGLVAVQSIDAELEAILAK</sequence>
<evidence type="ECO:0000313" key="1">
    <source>
        <dbReference type="EMBL" id="ABM06355.1"/>
    </source>
</evidence>